<sequence length="802" mass="87316">MYRVLLCGVFAVTTPMDAFGQDGYQKPPRAVADVLDAPAPPALSISPTGDALLLVQTARYPAIEELAAPMLRLAGARLNPKTNGPARPGRVTALALMPVTGGEPKPIALPETGRFGFPHWAPDGKRFALLNTTSAGIELWVCDVADPRPEKVKGVQVSAAVGEAVQWMPDSRSLLVQLVPPGRGDAPEPPIAPRGPVVQESGGRAAPVRTFQDMLKDPHDAALFEYYCTAQLAVVTPDAEKPTVQNIGKPAIHIGSDPSPDGQFVLVFRATKPFSYLHPYTAFPRAVEVYRVSDGAKTGTVADLPLQDKVPIEGVPTGPRGTRWVPTVPHTLIWTEALDDGDPKKKVPNRDALVTASADGEIKGTELLKLEHRFAGLDFFPNGNRMLVRDYDRERKWGRTFLAPTTALFASDPKLLFERSVQDRYGAPGAPFMRQLPSGHSVIRTAGDPAGDTFFLHGDGAGPKGNRPFLDKFDLKTGKAERLYQCPEGAYEEVVRVLNVSGSKVIVRRESQTEPPNYFYRDGTHEKQLTKNADPAPELRKAKKQLVTTKRADGTAISFTLHLPPGHKDGDTVPAVFYAYPVEFASADTAGQVTGSPHRFTSVTGYSHLFFLTQGYAVLEVSMPIVGPPETANDTFIDQLNSNAAAAIDKAAEFGIDKDRVGVMGHSYGAFMTANLLAHSKRFRAGIARSGAYNRTLTPFGFQNERRTFWEAPEVYGKMSPFYHADKIKEPLLLIHGAADSNPGTFPVQSERMYQAVRGTGGTVRLVLLPHEDHGYAARESIGHVLYEQIAWFDKYVKGAKK</sequence>
<dbReference type="PANTHER" id="PTHR42776:SF28">
    <property type="entry name" value="GLUTAMYL ENDOPEPTIDASE, CHLOROPLASTIC-RELATED"/>
    <property type="match status" value="1"/>
</dbReference>
<evidence type="ECO:0000259" key="3">
    <source>
        <dbReference type="Pfam" id="PF00326"/>
    </source>
</evidence>
<feature type="domain" description="Peptidase S9 prolyl oligopeptidase catalytic" evidence="3">
    <location>
        <begin position="651"/>
        <end position="798"/>
    </location>
</feature>
<dbReference type="SUPFAM" id="SSF82171">
    <property type="entry name" value="DPP6 N-terminal domain-like"/>
    <property type="match status" value="1"/>
</dbReference>
<evidence type="ECO:0000313" key="5">
    <source>
        <dbReference type="Proteomes" id="UP000503447"/>
    </source>
</evidence>
<evidence type="ECO:0000256" key="2">
    <source>
        <dbReference type="SAM" id="MobiDB-lite"/>
    </source>
</evidence>
<dbReference type="PANTHER" id="PTHR42776">
    <property type="entry name" value="SERINE PEPTIDASE S9 FAMILY MEMBER"/>
    <property type="match status" value="1"/>
</dbReference>
<dbReference type="GO" id="GO:0004252">
    <property type="term" value="F:serine-type endopeptidase activity"/>
    <property type="evidence" value="ECO:0007669"/>
    <property type="project" value="TreeGrafter"/>
</dbReference>
<keyword evidence="1" id="KW-0378">Hydrolase</keyword>
<dbReference type="Gene3D" id="2.120.10.30">
    <property type="entry name" value="TolB, C-terminal domain"/>
    <property type="match status" value="1"/>
</dbReference>
<dbReference type="GO" id="GO:0006508">
    <property type="term" value="P:proteolysis"/>
    <property type="evidence" value="ECO:0007669"/>
    <property type="project" value="InterPro"/>
</dbReference>
<gene>
    <name evidence="4" type="ORF">FTUN_1154</name>
</gene>
<dbReference type="InterPro" id="IPR029058">
    <property type="entry name" value="AB_hydrolase_fold"/>
</dbReference>
<dbReference type="SUPFAM" id="SSF53474">
    <property type="entry name" value="alpha/beta-Hydrolases"/>
    <property type="match status" value="1"/>
</dbReference>
<evidence type="ECO:0000313" key="4">
    <source>
        <dbReference type="EMBL" id="QJW93646.1"/>
    </source>
</evidence>
<reference evidence="5" key="1">
    <citation type="submission" date="2020-05" db="EMBL/GenBank/DDBJ databases">
        <title>Frigoriglobus tundricola gen. nov., sp. nov., a psychrotolerant cellulolytic planctomycete of the family Gemmataceae with two divergent copies of 16S rRNA gene.</title>
        <authorList>
            <person name="Kulichevskaya I.S."/>
            <person name="Ivanova A.A."/>
            <person name="Naumoff D.G."/>
            <person name="Beletsky A.V."/>
            <person name="Rijpstra W.I.C."/>
            <person name="Sinninghe Damste J.S."/>
            <person name="Mardanov A.V."/>
            <person name="Ravin N.V."/>
            <person name="Dedysh S.N."/>
        </authorList>
    </citation>
    <scope>NUCLEOTIDE SEQUENCE [LARGE SCALE GENOMIC DNA]</scope>
    <source>
        <strain evidence="5">PL17</strain>
    </source>
</reference>
<name>A0A6M5YK30_9BACT</name>
<dbReference type="KEGG" id="ftj:FTUN_1154"/>
<dbReference type="InterPro" id="IPR001375">
    <property type="entry name" value="Peptidase_S9_cat"/>
</dbReference>
<dbReference type="Proteomes" id="UP000503447">
    <property type="component" value="Chromosome"/>
</dbReference>
<organism evidence="4 5">
    <name type="scientific">Frigoriglobus tundricola</name>
    <dbReference type="NCBI Taxonomy" id="2774151"/>
    <lineage>
        <taxon>Bacteria</taxon>
        <taxon>Pseudomonadati</taxon>
        <taxon>Planctomycetota</taxon>
        <taxon>Planctomycetia</taxon>
        <taxon>Gemmatales</taxon>
        <taxon>Gemmataceae</taxon>
        <taxon>Frigoriglobus</taxon>
    </lineage>
</organism>
<dbReference type="Gene3D" id="3.40.50.1820">
    <property type="entry name" value="alpha/beta hydrolase"/>
    <property type="match status" value="1"/>
</dbReference>
<feature type="region of interest" description="Disordered" evidence="2">
    <location>
        <begin position="184"/>
        <end position="203"/>
    </location>
</feature>
<dbReference type="InterPro" id="IPR011042">
    <property type="entry name" value="6-blade_b-propeller_TolB-like"/>
</dbReference>
<dbReference type="Pfam" id="PF00326">
    <property type="entry name" value="Peptidase_S9"/>
    <property type="match status" value="1"/>
</dbReference>
<evidence type="ECO:0000256" key="1">
    <source>
        <dbReference type="ARBA" id="ARBA00022801"/>
    </source>
</evidence>
<protein>
    <submittedName>
        <fullName evidence="4">Prolyl tripeptidyl peptidase</fullName>
    </submittedName>
</protein>
<dbReference type="AlphaFoldDB" id="A0A6M5YK30"/>
<keyword evidence="5" id="KW-1185">Reference proteome</keyword>
<dbReference type="RefSeq" id="WP_171469804.1">
    <property type="nucleotide sequence ID" value="NZ_CP053452.2"/>
</dbReference>
<accession>A0A6M5YK30</accession>
<proteinExistence type="predicted"/>
<dbReference type="EMBL" id="CP053452">
    <property type="protein sequence ID" value="QJW93646.1"/>
    <property type="molecule type" value="Genomic_DNA"/>
</dbReference>